<dbReference type="GO" id="GO:0000139">
    <property type="term" value="C:Golgi membrane"/>
    <property type="evidence" value="ECO:0007669"/>
    <property type="project" value="TreeGrafter"/>
</dbReference>
<reference evidence="7" key="2">
    <citation type="submission" date="2014-06" db="EMBL/GenBank/DDBJ databases">
        <title>The complete genome of Blastobotrys (Arxula) adeninivorans LS3 - a yeast of biotechnological interest.</title>
        <authorList>
            <person name="Kunze G."/>
            <person name="Gaillardin C."/>
            <person name="Czernicka M."/>
            <person name="Durrens P."/>
            <person name="Martin T."/>
            <person name="Boer E."/>
            <person name="Gabaldon T."/>
            <person name="Cruz J."/>
            <person name="Talla E."/>
            <person name="Marck C."/>
            <person name="Goffeau A."/>
            <person name="Barbe V."/>
            <person name="Baret P."/>
            <person name="Baronian K."/>
            <person name="Beier S."/>
            <person name="Bleykasten C."/>
            <person name="Bode R."/>
            <person name="Casaregola S."/>
            <person name="Despons L."/>
            <person name="Fairhead C."/>
            <person name="Giersberg M."/>
            <person name="Gierski P."/>
            <person name="Hahnel U."/>
            <person name="Hartmann A."/>
            <person name="Jankowska D."/>
            <person name="Jubin C."/>
            <person name="Jung P."/>
            <person name="Lafontaine I."/>
            <person name="Leh-Louis V."/>
            <person name="Lemaire M."/>
            <person name="Marcet-Houben M."/>
            <person name="Mascher M."/>
            <person name="Morel G."/>
            <person name="Richard G.-F."/>
            <person name="Riechen J."/>
            <person name="Sacerdot C."/>
            <person name="Sarkar A."/>
            <person name="Savel G."/>
            <person name="Schacherer J."/>
            <person name="Sherman D."/>
            <person name="Straub M.-L."/>
            <person name="Stein N."/>
            <person name="Thierry A."/>
            <person name="Trautwein-Schult A."/>
            <person name="Westhof E."/>
            <person name="Worch S."/>
            <person name="Dujon B."/>
            <person name="Souciet J.-L."/>
            <person name="Wincker P."/>
            <person name="Scholz U."/>
            <person name="Neuveglise N."/>
        </authorList>
    </citation>
    <scope>NUCLEOTIDE SEQUENCE</scope>
    <source>
        <strain evidence="7">LS3</strain>
    </source>
</reference>
<evidence type="ECO:0000313" key="7">
    <source>
        <dbReference type="EMBL" id="CDP38182.1"/>
    </source>
</evidence>
<comment type="subcellular location">
    <subcellularLocation>
        <location evidence="1">Membrane</location>
        <topology evidence="1">Multi-pass membrane protein</topology>
    </subcellularLocation>
</comment>
<evidence type="ECO:0000256" key="1">
    <source>
        <dbReference type="ARBA" id="ARBA00004141"/>
    </source>
</evidence>
<dbReference type="Pfam" id="PF04148">
    <property type="entry name" value="Erv26"/>
    <property type="match status" value="1"/>
</dbReference>
<organism evidence="7">
    <name type="scientific">Blastobotrys adeninivorans</name>
    <name type="common">Yeast</name>
    <name type="synonym">Arxula adeninivorans</name>
    <dbReference type="NCBI Taxonomy" id="409370"/>
    <lineage>
        <taxon>Eukaryota</taxon>
        <taxon>Fungi</taxon>
        <taxon>Dikarya</taxon>
        <taxon>Ascomycota</taxon>
        <taxon>Saccharomycotina</taxon>
        <taxon>Dipodascomycetes</taxon>
        <taxon>Dipodascales</taxon>
        <taxon>Trichomonascaceae</taxon>
        <taxon>Blastobotrys</taxon>
    </lineage>
</organism>
<evidence type="ECO:0000256" key="3">
    <source>
        <dbReference type="ARBA" id="ARBA00022692"/>
    </source>
</evidence>
<proteinExistence type="inferred from homology"/>
<keyword evidence="5 6" id="KW-0472">Membrane</keyword>
<protein>
    <submittedName>
        <fullName evidence="7">ARAD1D28908p</fullName>
    </submittedName>
</protein>
<dbReference type="PANTHER" id="PTHR13144:SF0">
    <property type="entry name" value="PROTEIN TEX261"/>
    <property type="match status" value="1"/>
</dbReference>
<dbReference type="GO" id="GO:0097020">
    <property type="term" value="F:COPII receptor activity"/>
    <property type="evidence" value="ECO:0007669"/>
    <property type="project" value="InterPro"/>
</dbReference>
<dbReference type="PANTHER" id="PTHR13144">
    <property type="entry name" value="TEX261 PROTEIN"/>
    <property type="match status" value="1"/>
</dbReference>
<feature type="transmembrane region" description="Helical" evidence="6">
    <location>
        <begin position="43"/>
        <end position="60"/>
    </location>
</feature>
<dbReference type="EMBL" id="HG937694">
    <property type="protein sequence ID" value="CDP38182.1"/>
    <property type="molecule type" value="Genomic_DNA"/>
</dbReference>
<dbReference type="GO" id="GO:0006888">
    <property type="term" value="P:endoplasmic reticulum to Golgi vesicle-mediated transport"/>
    <property type="evidence" value="ECO:0007669"/>
    <property type="project" value="InterPro"/>
</dbReference>
<keyword evidence="4 6" id="KW-1133">Transmembrane helix</keyword>
<evidence type="ECO:0000256" key="4">
    <source>
        <dbReference type="ARBA" id="ARBA00022989"/>
    </source>
</evidence>
<evidence type="ECO:0000256" key="6">
    <source>
        <dbReference type="SAM" id="Phobius"/>
    </source>
</evidence>
<dbReference type="InterPro" id="IPR007277">
    <property type="entry name" value="Svp26/Tex261"/>
</dbReference>
<name>A0A060THA3_BLAAD</name>
<dbReference type="GO" id="GO:0030134">
    <property type="term" value="C:COPII-coated ER to Golgi transport vesicle"/>
    <property type="evidence" value="ECO:0007669"/>
    <property type="project" value="TreeGrafter"/>
</dbReference>
<dbReference type="GO" id="GO:0005789">
    <property type="term" value="C:endoplasmic reticulum membrane"/>
    <property type="evidence" value="ECO:0007669"/>
    <property type="project" value="TreeGrafter"/>
</dbReference>
<accession>A0A060THA3</accession>
<feature type="transmembrane region" description="Helical" evidence="6">
    <location>
        <begin position="142"/>
        <end position="161"/>
    </location>
</feature>
<keyword evidence="3 6" id="KW-0812">Transmembrane</keyword>
<dbReference type="PhylomeDB" id="A0A060THA3"/>
<evidence type="ECO:0000256" key="2">
    <source>
        <dbReference type="ARBA" id="ARBA00008096"/>
    </source>
</evidence>
<gene>
    <name evidence="7" type="ORF">GNLVRS02_ARAD1D28908g</name>
</gene>
<reference evidence="7" key="1">
    <citation type="submission" date="2014-02" db="EMBL/GenBank/DDBJ databases">
        <authorList>
            <person name="Genoscope - CEA"/>
        </authorList>
    </citation>
    <scope>NUCLEOTIDE SEQUENCE</scope>
    <source>
        <strain evidence="7">LS3</strain>
    </source>
</reference>
<sequence>MILTLLSYVGTVTAFVLLILAIASGLYYLSEQVEEHTVWTKRFLVRAIYAIIGVHVLLWIIDGFPFWLTAFSIAAHVVYLQNLDRFPFIKLSSGMFIAGCVMVVLNHWLWFRHFSDPSLPPAAILRERPNYNGPTHPPFSQVASFFGICVWFIPFSLFISLSAGDNVLPTSVEVDEDETGASKARRHSAALAKVVVEKMWDIIGLVGARFGYDWDRQGRIV</sequence>
<dbReference type="AlphaFoldDB" id="A0A060THA3"/>
<feature type="transmembrane region" description="Helical" evidence="6">
    <location>
        <begin position="6"/>
        <end position="29"/>
    </location>
</feature>
<comment type="similarity">
    <text evidence="2">Belongs to the SVP26 family.</text>
</comment>
<evidence type="ECO:0000256" key="5">
    <source>
        <dbReference type="ARBA" id="ARBA00023136"/>
    </source>
</evidence>
<feature type="transmembrane region" description="Helical" evidence="6">
    <location>
        <begin position="95"/>
        <end position="111"/>
    </location>
</feature>